<organism evidence="1 2">
    <name type="scientific">Gracilibacillus salitolerans</name>
    <dbReference type="NCBI Taxonomy" id="2663022"/>
    <lineage>
        <taxon>Bacteria</taxon>
        <taxon>Bacillati</taxon>
        <taxon>Bacillota</taxon>
        <taxon>Bacilli</taxon>
        <taxon>Bacillales</taxon>
        <taxon>Bacillaceae</taxon>
        <taxon>Gracilibacillus</taxon>
    </lineage>
</organism>
<sequence length="152" mass="18355">MRWKKEDLELFFQSKEYIDTLCIPLIPLDLQTESEATKLANQNTSLQIISDELERNYTGRIMLSPPYTYIRSTNYEKESSILNQWTSMLSNNHFKHIFLLTYDVNWKKYERLLENNLIWLTATTIEDYQSNQSKKWVNEQVQQISELIRTYW</sequence>
<evidence type="ECO:0000313" key="1">
    <source>
        <dbReference type="EMBL" id="QGH34784.1"/>
    </source>
</evidence>
<name>A0A5Q2TIS4_9BACI</name>
<dbReference type="EMBL" id="CP045915">
    <property type="protein sequence ID" value="QGH34784.1"/>
    <property type="molecule type" value="Genomic_DNA"/>
</dbReference>
<dbReference type="Proteomes" id="UP000339690">
    <property type="component" value="Chromosome"/>
</dbReference>
<dbReference type="RefSeq" id="WP_100360369.1">
    <property type="nucleotide sequence ID" value="NZ_CP045915.1"/>
</dbReference>
<evidence type="ECO:0000313" key="2">
    <source>
        <dbReference type="Proteomes" id="UP000339690"/>
    </source>
</evidence>
<dbReference type="KEGG" id="grc:GI584_12400"/>
<proteinExistence type="predicted"/>
<dbReference type="AlphaFoldDB" id="A0A5Q2TIS4"/>
<keyword evidence="2" id="KW-1185">Reference proteome</keyword>
<protein>
    <submittedName>
        <fullName evidence="1">DUF2487 family protein</fullName>
    </submittedName>
</protein>
<accession>A0A5Q2TIS4</accession>
<reference evidence="1 2" key="1">
    <citation type="submission" date="2019-11" db="EMBL/GenBank/DDBJ databases">
        <title>Gracilibacillus salitolerans sp. nov., a moderate halophile isolated from a saline soil in northwest China.</title>
        <authorList>
            <person name="Gan L."/>
        </authorList>
    </citation>
    <scope>NUCLEOTIDE SEQUENCE [LARGE SCALE GENOMIC DNA]</scope>
    <source>
        <strain evidence="1 2">SCU50</strain>
    </source>
</reference>
<dbReference type="InterPro" id="IPR019615">
    <property type="entry name" value="DUF2487"/>
</dbReference>
<gene>
    <name evidence="1" type="ORF">GI584_12400</name>
</gene>
<dbReference type="Pfam" id="PF10673">
    <property type="entry name" value="DUF2487"/>
    <property type="match status" value="1"/>
</dbReference>